<organism evidence="2 3">
    <name type="scientific">Heterodera schachtii</name>
    <name type="common">Sugarbeet cyst nematode worm</name>
    <name type="synonym">Tylenchus schachtii</name>
    <dbReference type="NCBI Taxonomy" id="97005"/>
    <lineage>
        <taxon>Eukaryota</taxon>
        <taxon>Metazoa</taxon>
        <taxon>Ecdysozoa</taxon>
        <taxon>Nematoda</taxon>
        <taxon>Chromadorea</taxon>
        <taxon>Rhabditida</taxon>
        <taxon>Tylenchina</taxon>
        <taxon>Tylenchomorpha</taxon>
        <taxon>Tylenchoidea</taxon>
        <taxon>Heteroderidae</taxon>
        <taxon>Heteroderinae</taxon>
        <taxon>Heterodera</taxon>
    </lineage>
</organism>
<accession>A0ABD2I844</accession>
<feature type="compositionally biased region" description="Gly residues" evidence="1">
    <location>
        <begin position="31"/>
        <end position="104"/>
    </location>
</feature>
<feature type="compositionally biased region" description="Basic and acidic residues" evidence="1">
    <location>
        <begin position="150"/>
        <end position="164"/>
    </location>
</feature>
<gene>
    <name evidence="2" type="ORF">niasHS_013555</name>
</gene>
<dbReference type="EMBL" id="JBICCN010000338">
    <property type="protein sequence ID" value="KAL3076284.1"/>
    <property type="molecule type" value="Genomic_DNA"/>
</dbReference>
<sequence>MSYQQREQGGYDRRRGGGGGDYGNRRDDRNGGGSYGRNSGGYGRDGGGGQGRDGGGGYGREGGGGYGRDGGGGYGRGGGGGYGRDGGGGGGGYGRGGGGYGRDGGGGGGGGYGGGGGGGRFNGPRGQSRSYDDGNSGGGYDSRKRPANGYEDHEPPPSKQKKETGPLTVEVKAKVNGQVSKLTIKEGISSVSDLYEIIVIGGLEESELTNEVALFLGNAAKFLSGKGASVLCLPGDCLVGGKNLTSISSALFSNCGFLQMTGDHLQLLQSSACERIDELHLELNFTILDITSIESKALTKWLTGKKAKKSSKKLLIRPRSREFAASWIRKLQSDRLDNIYQVRVQCEFSLEQFSISCGANGTMTMEMRQDGQKDYLLNKYPTGETMPPNHAFQLNGPLIKSVASDAVLFNF</sequence>
<keyword evidence="3" id="KW-1185">Reference proteome</keyword>
<comment type="caution">
    <text evidence="2">The sequence shown here is derived from an EMBL/GenBank/DDBJ whole genome shotgun (WGS) entry which is preliminary data.</text>
</comment>
<evidence type="ECO:0000313" key="3">
    <source>
        <dbReference type="Proteomes" id="UP001620645"/>
    </source>
</evidence>
<name>A0ABD2I844_HETSC</name>
<dbReference type="Proteomes" id="UP001620645">
    <property type="component" value="Unassembled WGS sequence"/>
</dbReference>
<reference evidence="2 3" key="1">
    <citation type="submission" date="2024-10" db="EMBL/GenBank/DDBJ databases">
        <authorList>
            <person name="Kim D."/>
        </authorList>
    </citation>
    <scope>NUCLEOTIDE SEQUENCE [LARGE SCALE GENOMIC DNA]</scope>
    <source>
        <strain evidence="2">Taebaek</strain>
    </source>
</reference>
<evidence type="ECO:0000313" key="2">
    <source>
        <dbReference type="EMBL" id="KAL3076284.1"/>
    </source>
</evidence>
<dbReference type="AlphaFoldDB" id="A0ABD2I844"/>
<evidence type="ECO:0000256" key="1">
    <source>
        <dbReference type="SAM" id="MobiDB-lite"/>
    </source>
</evidence>
<feature type="region of interest" description="Disordered" evidence="1">
    <location>
        <begin position="1"/>
        <end position="104"/>
    </location>
</feature>
<feature type="region of interest" description="Disordered" evidence="1">
    <location>
        <begin position="116"/>
        <end position="166"/>
    </location>
</feature>
<proteinExistence type="predicted"/>
<protein>
    <submittedName>
        <fullName evidence="2">Uncharacterized protein</fullName>
    </submittedName>
</protein>